<name>A0ACC3S8W3_9PEZI</name>
<comment type="caution">
    <text evidence="1">The sequence shown here is derived from an EMBL/GenBank/DDBJ whole genome shotgun (WGS) entry which is preliminary data.</text>
</comment>
<dbReference type="EMBL" id="JAMKPW020000033">
    <property type="protein sequence ID" value="KAK8202002.1"/>
    <property type="molecule type" value="Genomic_DNA"/>
</dbReference>
<organism evidence="1 2">
    <name type="scientific">Zalaria obscura</name>
    <dbReference type="NCBI Taxonomy" id="2024903"/>
    <lineage>
        <taxon>Eukaryota</taxon>
        <taxon>Fungi</taxon>
        <taxon>Dikarya</taxon>
        <taxon>Ascomycota</taxon>
        <taxon>Pezizomycotina</taxon>
        <taxon>Dothideomycetes</taxon>
        <taxon>Dothideomycetidae</taxon>
        <taxon>Dothideales</taxon>
        <taxon>Zalariaceae</taxon>
        <taxon>Zalaria</taxon>
    </lineage>
</organism>
<keyword evidence="1" id="KW-0012">Acyltransferase</keyword>
<keyword evidence="1" id="KW-0808">Transferase</keyword>
<sequence length="669" mass="74019">MFEKGTEVSNLRLLHATEYLVVLQARAVQGSCQTKEMTKKFCSSIAAIELSYRILRENRLNDHIIENEARAWITKIPHGVTQHADSAPPAVSTVIATSETIQRTQRPVFTIPIPLTTTTMATTRSIFTTARPLSNASGFIRRTNPRKRFLPAPPASRSLHQYGSSRAQAVAAQQSIIEDEHPSPPSAPNPPLSFPCLDAIDTRTQRLTKKRSLSGPEPSYTTGPVENFHCPDPLLLDWGGVLTSFDIAYETWGTLNADKSNAILLHTGLSASSHAKSTAKNTKPGWWEKFIGPGAPLDTDKYFVICTNVLGGCYGSTGPSSLDPNMRDQAEELQRYATRFPILTMQDMVRAQMRLLDHMGIEKLYASVGSSMGGMQSLAVGTLFTDRVGKVVSVSGCARSHPYSIAMRHTQRQVLMNDPAWSSTRGNYYHTIPPHAGMKLAREIATVTYRSGPEWEQRFGRRRADPSKPPALCPDFLIETYLDHAGEKWCLEYDANSLLYVSKAMDLFDLGAEHMSTLAEVRKTNAWKADQYGSAAAEQARREPRKADLCNLTLPETPYEEQESSAEIMAAETPAEAQKAQKESVAQEPPEDLVKGMGAMRDTPTLVMGVASDILFPAWQQREVAETLRRAGNRRVTHVELGEDRSLFGHDTFLLDLEGVGGEIRRFLG</sequence>
<reference evidence="1" key="1">
    <citation type="submission" date="2024-02" db="EMBL/GenBank/DDBJ databases">
        <title>Metagenome Assembled Genome of Zalaria obscura JY119.</title>
        <authorList>
            <person name="Vighnesh L."/>
            <person name="Jagadeeshwari U."/>
            <person name="Venkata Ramana C."/>
            <person name="Sasikala C."/>
        </authorList>
    </citation>
    <scope>NUCLEOTIDE SEQUENCE</scope>
    <source>
        <strain evidence="1">JY119</strain>
    </source>
</reference>
<keyword evidence="2" id="KW-1185">Reference proteome</keyword>
<protein>
    <submittedName>
        <fullName evidence="1">Serine O-succinyltransferase</fullName>
        <ecNumber evidence="1">2.3.1.31</ecNumber>
    </submittedName>
</protein>
<proteinExistence type="predicted"/>
<gene>
    <name evidence="1" type="primary">cys2</name>
    <name evidence="1" type="ORF">M8818_005527</name>
</gene>
<evidence type="ECO:0000313" key="1">
    <source>
        <dbReference type="EMBL" id="KAK8202002.1"/>
    </source>
</evidence>
<accession>A0ACC3S8W3</accession>
<dbReference type="EC" id="2.3.1.31" evidence="1"/>
<dbReference type="Proteomes" id="UP001320706">
    <property type="component" value="Unassembled WGS sequence"/>
</dbReference>
<evidence type="ECO:0000313" key="2">
    <source>
        <dbReference type="Proteomes" id="UP001320706"/>
    </source>
</evidence>